<organism evidence="2 3">
    <name type="scientific">Ataeniobius toweri</name>
    <dbReference type="NCBI Taxonomy" id="208326"/>
    <lineage>
        <taxon>Eukaryota</taxon>
        <taxon>Metazoa</taxon>
        <taxon>Chordata</taxon>
        <taxon>Craniata</taxon>
        <taxon>Vertebrata</taxon>
        <taxon>Euteleostomi</taxon>
        <taxon>Actinopterygii</taxon>
        <taxon>Neopterygii</taxon>
        <taxon>Teleostei</taxon>
        <taxon>Neoteleostei</taxon>
        <taxon>Acanthomorphata</taxon>
        <taxon>Ovalentaria</taxon>
        <taxon>Atherinomorphae</taxon>
        <taxon>Cyprinodontiformes</taxon>
        <taxon>Goodeidae</taxon>
        <taxon>Ataeniobius</taxon>
    </lineage>
</organism>
<dbReference type="EMBL" id="JAHUTI010034035">
    <property type="protein sequence ID" value="MED6243495.1"/>
    <property type="molecule type" value="Genomic_DNA"/>
</dbReference>
<keyword evidence="3" id="KW-1185">Reference proteome</keyword>
<feature type="transmembrane region" description="Helical" evidence="1">
    <location>
        <begin position="69"/>
        <end position="91"/>
    </location>
</feature>
<keyword evidence="1" id="KW-1133">Transmembrane helix</keyword>
<comment type="caution">
    <text evidence="2">The sequence shown here is derived from an EMBL/GenBank/DDBJ whole genome shotgun (WGS) entry which is preliminary data.</text>
</comment>
<keyword evidence="1" id="KW-0472">Membrane</keyword>
<sequence>MATAVKEDCRSQCCSAVQQAEGLLSRVAAHCAAAPLTKSCSTPNRGWRCTDRQQKHSEERSCQYKSKQVLTGFMFCFFVFFILWFVVRVAVRPQVFETRL</sequence>
<evidence type="ECO:0000313" key="2">
    <source>
        <dbReference type="EMBL" id="MED6243495.1"/>
    </source>
</evidence>
<name>A0ABU7B1J5_9TELE</name>
<evidence type="ECO:0000313" key="3">
    <source>
        <dbReference type="Proteomes" id="UP001345963"/>
    </source>
</evidence>
<proteinExistence type="predicted"/>
<protein>
    <submittedName>
        <fullName evidence="2">Uncharacterized protein</fullName>
    </submittedName>
</protein>
<reference evidence="2 3" key="1">
    <citation type="submission" date="2021-07" db="EMBL/GenBank/DDBJ databases">
        <authorList>
            <person name="Palmer J.M."/>
        </authorList>
    </citation>
    <scope>NUCLEOTIDE SEQUENCE [LARGE SCALE GENOMIC DNA]</scope>
    <source>
        <strain evidence="2 3">AT_MEX2019</strain>
        <tissue evidence="2">Muscle</tissue>
    </source>
</reference>
<keyword evidence="1" id="KW-0812">Transmembrane</keyword>
<dbReference type="Proteomes" id="UP001345963">
    <property type="component" value="Unassembled WGS sequence"/>
</dbReference>
<accession>A0ABU7B1J5</accession>
<evidence type="ECO:0000256" key="1">
    <source>
        <dbReference type="SAM" id="Phobius"/>
    </source>
</evidence>
<gene>
    <name evidence="2" type="ORF">ATANTOWER_021189</name>
</gene>